<feature type="signal peptide" evidence="1">
    <location>
        <begin position="1"/>
        <end position="19"/>
    </location>
</feature>
<reference evidence="3" key="1">
    <citation type="submission" date="2011-03" db="EMBL/GenBank/DDBJ databases">
        <title>The genome sequence of Vavraia culicis strain floridensis.</title>
        <authorList>
            <consortium name="The Broad Institute Genome Sequencing Platform"/>
            <person name="Cuomo C."/>
            <person name="Becnel J."/>
            <person name="Sanscrainte N."/>
            <person name="Young S.K."/>
            <person name="Zeng Q."/>
            <person name="Gargeya S."/>
            <person name="Fitzgerald M."/>
            <person name="Haas B."/>
            <person name="Abouelleil A."/>
            <person name="Alvarado L."/>
            <person name="Arachchi H.M."/>
            <person name="Berlin A."/>
            <person name="Chapman S.B."/>
            <person name="Gearin G."/>
            <person name="Goldberg J."/>
            <person name="Griggs A."/>
            <person name="Gujja S."/>
            <person name="Hansen M."/>
            <person name="Heiman D."/>
            <person name="Howarth C."/>
            <person name="Larimer J."/>
            <person name="Lui A."/>
            <person name="MacDonald P.J.P."/>
            <person name="McCowen C."/>
            <person name="Montmayeur A."/>
            <person name="Murphy C."/>
            <person name="Neiman D."/>
            <person name="Pearson M."/>
            <person name="Priest M."/>
            <person name="Roberts A."/>
            <person name="Saif S."/>
            <person name="Shea T."/>
            <person name="Sisk P."/>
            <person name="Stolte C."/>
            <person name="Sykes S."/>
            <person name="Wortman J."/>
            <person name="Nusbaum C."/>
            <person name="Birren B."/>
        </authorList>
    </citation>
    <scope>NUCLEOTIDE SEQUENCE [LARGE SCALE GENOMIC DNA]</scope>
    <source>
        <strain evidence="3">floridensis</strain>
    </source>
</reference>
<evidence type="ECO:0000313" key="2">
    <source>
        <dbReference type="EMBL" id="ELA46855.1"/>
    </source>
</evidence>
<gene>
    <name evidence="2" type="ORF">VCUG_01629</name>
</gene>
<keyword evidence="3" id="KW-1185">Reference proteome</keyword>
<dbReference type="OrthoDB" id="10272243at2759"/>
<dbReference type="EMBL" id="GL877430">
    <property type="protein sequence ID" value="ELA46855.1"/>
    <property type="molecule type" value="Genomic_DNA"/>
</dbReference>
<keyword evidence="1" id="KW-0732">Signal</keyword>
<dbReference type="OMA" id="LWIDEIT"/>
<protein>
    <submittedName>
        <fullName evidence="2">Uncharacterized protein</fullName>
    </submittedName>
</protein>
<dbReference type="InParanoid" id="L2GUS4"/>
<dbReference type="GeneID" id="19879503"/>
<proteinExistence type="predicted"/>
<dbReference type="RefSeq" id="XP_008074646.1">
    <property type="nucleotide sequence ID" value="XM_008076455.1"/>
</dbReference>
<dbReference type="Proteomes" id="UP000011081">
    <property type="component" value="Unassembled WGS sequence"/>
</dbReference>
<feature type="chain" id="PRO_5003960034" evidence="1">
    <location>
        <begin position="20"/>
        <end position="328"/>
    </location>
</feature>
<sequence>MRILHLTAFTFLIFRQTHVDMDSSSAQTPISDEGFVDELLSHLQQLHGDLDLTDFQEFDAYVEGVDDEYLSASDMNYVTTHEWPACTVAEIRRKIHTNLKASVMTMCDKFGSLLIEYETDSSAEMEILITRYLLDFFLAINEKLGNDRFKNTHNWFVKCFCDFLLLFKRDIEPLLSKYGILHPVEQEDQFDKDWMLLIQMCEIALDLVRENYDHFQQSQLNLRILVRIVNYFEEICMYITTKYLWIDEITECLCIDQMMHELTAKLLFFTNAMVLIMDTNFKAVPMEKICKCGFYHREGAVFKRKDQETTCCTMCLVLSITESYSLDR</sequence>
<name>L2GUS4_VAVCU</name>
<evidence type="ECO:0000256" key="1">
    <source>
        <dbReference type="SAM" id="SignalP"/>
    </source>
</evidence>
<dbReference type="HOGENOM" id="CLU_847849_0_0_1"/>
<organism evidence="2 3">
    <name type="scientific">Vavraia culicis (isolate floridensis)</name>
    <name type="common">Microsporidian parasite</name>
    <dbReference type="NCBI Taxonomy" id="948595"/>
    <lineage>
        <taxon>Eukaryota</taxon>
        <taxon>Fungi</taxon>
        <taxon>Fungi incertae sedis</taxon>
        <taxon>Microsporidia</taxon>
        <taxon>Pleistophoridae</taxon>
        <taxon>Vavraia</taxon>
    </lineage>
</organism>
<evidence type="ECO:0000313" key="3">
    <source>
        <dbReference type="Proteomes" id="UP000011081"/>
    </source>
</evidence>
<dbReference type="VEuPathDB" id="MicrosporidiaDB:VCUG_01629"/>
<accession>L2GUS4</accession>
<dbReference type="AlphaFoldDB" id="L2GUS4"/>